<dbReference type="AlphaFoldDB" id="A0AAE0JZU1"/>
<name>A0AAE0JZU1_9PEZI</name>
<evidence type="ECO:0000256" key="1">
    <source>
        <dbReference type="SAM" id="SignalP"/>
    </source>
</evidence>
<gene>
    <name evidence="2" type="ORF">B0T24DRAFT_389296</name>
</gene>
<proteinExistence type="predicted"/>
<dbReference type="Proteomes" id="UP001287356">
    <property type="component" value="Unassembled WGS sequence"/>
</dbReference>
<comment type="caution">
    <text evidence="2">The sequence shown here is derived from an EMBL/GenBank/DDBJ whole genome shotgun (WGS) entry which is preliminary data.</text>
</comment>
<reference evidence="2" key="2">
    <citation type="submission" date="2023-06" db="EMBL/GenBank/DDBJ databases">
        <authorList>
            <consortium name="Lawrence Berkeley National Laboratory"/>
            <person name="Haridas S."/>
            <person name="Hensen N."/>
            <person name="Bonometti L."/>
            <person name="Westerberg I."/>
            <person name="Brannstrom I.O."/>
            <person name="Guillou S."/>
            <person name="Cros-Aarteil S."/>
            <person name="Calhoun S."/>
            <person name="Kuo A."/>
            <person name="Mondo S."/>
            <person name="Pangilinan J."/>
            <person name="Riley R."/>
            <person name="Labutti K."/>
            <person name="Andreopoulos B."/>
            <person name="Lipzen A."/>
            <person name="Chen C."/>
            <person name="Yanf M."/>
            <person name="Daum C."/>
            <person name="Ng V."/>
            <person name="Clum A."/>
            <person name="Steindorff A."/>
            <person name="Ohm R."/>
            <person name="Martin F."/>
            <person name="Silar P."/>
            <person name="Natvig D."/>
            <person name="Lalanne C."/>
            <person name="Gautier V."/>
            <person name="Ament-Velasquez S.L."/>
            <person name="Kruys A."/>
            <person name="Hutchinson M.I."/>
            <person name="Powell A.J."/>
            <person name="Barry K."/>
            <person name="Miller A.N."/>
            <person name="Grigoriev I.V."/>
            <person name="Debuchy R."/>
            <person name="Gladieux P."/>
            <person name="Thoren M.H."/>
            <person name="Johannesson H."/>
        </authorList>
    </citation>
    <scope>NUCLEOTIDE SEQUENCE</scope>
    <source>
        <strain evidence="2">CBS 958.72</strain>
    </source>
</reference>
<feature type="chain" id="PRO_5042205705" description="Ig-like domain-containing protein" evidence="1">
    <location>
        <begin position="19"/>
        <end position="504"/>
    </location>
</feature>
<evidence type="ECO:0000313" key="3">
    <source>
        <dbReference type="Proteomes" id="UP001287356"/>
    </source>
</evidence>
<evidence type="ECO:0008006" key="4">
    <source>
        <dbReference type="Google" id="ProtNLM"/>
    </source>
</evidence>
<keyword evidence="3" id="KW-1185">Reference proteome</keyword>
<dbReference type="EMBL" id="JAULSN010000007">
    <property type="protein sequence ID" value="KAK3367369.1"/>
    <property type="molecule type" value="Genomic_DNA"/>
</dbReference>
<accession>A0AAE0JZU1</accession>
<reference evidence="2" key="1">
    <citation type="journal article" date="2023" name="Mol. Phylogenet. Evol.">
        <title>Genome-scale phylogeny and comparative genomics of the fungal order Sordariales.</title>
        <authorList>
            <person name="Hensen N."/>
            <person name="Bonometti L."/>
            <person name="Westerberg I."/>
            <person name="Brannstrom I.O."/>
            <person name="Guillou S."/>
            <person name="Cros-Aarteil S."/>
            <person name="Calhoun S."/>
            <person name="Haridas S."/>
            <person name="Kuo A."/>
            <person name="Mondo S."/>
            <person name="Pangilinan J."/>
            <person name="Riley R."/>
            <person name="LaButti K."/>
            <person name="Andreopoulos B."/>
            <person name="Lipzen A."/>
            <person name="Chen C."/>
            <person name="Yan M."/>
            <person name="Daum C."/>
            <person name="Ng V."/>
            <person name="Clum A."/>
            <person name="Steindorff A."/>
            <person name="Ohm R.A."/>
            <person name="Martin F."/>
            <person name="Silar P."/>
            <person name="Natvig D.O."/>
            <person name="Lalanne C."/>
            <person name="Gautier V."/>
            <person name="Ament-Velasquez S.L."/>
            <person name="Kruys A."/>
            <person name="Hutchinson M.I."/>
            <person name="Powell A.J."/>
            <person name="Barry K."/>
            <person name="Miller A.N."/>
            <person name="Grigoriev I.V."/>
            <person name="Debuchy R."/>
            <person name="Gladieux P."/>
            <person name="Hiltunen Thoren M."/>
            <person name="Johannesson H."/>
        </authorList>
    </citation>
    <scope>NUCLEOTIDE SEQUENCE</scope>
    <source>
        <strain evidence="2">CBS 958.72</strain>
    </source>
</reference>
<sequence>MLAAFYLLAASAAVLVSAQAPARGQVIPGCTTNSFQIPSWFVGDLLFIGARGHVSNVSFNVLNRATNYTADLACALGQSGWNECDVQGTNTSGLQASVYINGPLASVSLNQTWTCNDRNGTDPFPFTAAGNGSVALNCGGMDGMGQVCKAVNSPFLVKAALLTPVAITPVYADGPTGHNTPGCAAAATNPSWSLSDIRYVNQTGDGIHSTNQESFNVIVYNAAIGYTASCMPGVGNAMVCAGDEFGSIGRDRYSLSTDATFDSQTFRFSINQTWYCDDADPGKPVAIKASASQVLPLKCSSAAIEGVPNGEKKTCVTDDTTLKGALVSQQLLAPYSIEDPTIMPDGCTIESVLGPQWTFSSFEVDTPDSGSSGPPSVSFNVILQTQNRGFQFPLSIYQGAPIANSSAWYECDLGGGGNTGQPLWPIACSFQYTPATQALVLKADWSCSEFDPVHPIIFSGITTTTIKSPMSCSTAEGISQCIATDLSYSWTADIHNVTWYTGTQ</sequence>
<keyword evidence="1" id="KW-0732">Signal</keyword>
<organism evidence="2 3">
    <name type="scientific">Lasiosphaeria ovina</name>
    <dbReference type="NCBI Taxonomy" id="92902"/>
    <lineage>
        <taxon>Eukaryota</taxon>
        <taxon>Fungi</taxon>
        <taxon>Dikarya</taxon>
        <taxon>Ascomycota</taxon>
        <taxon>Pezizomycotina</taxon>
        <taxon>Sordariomycetes</taxon>
        <taxon>Sordariomycetidae</taxon>
        <taxon>Sordariales</taxon>
        <taxon>Lasiosphaeriaceae</taxon>
        <taxon>Lasiosphaeria</taxon>
    </lineage>
</organism>
<protein>
    <recommendedName>
        <fullName evidence="4">Ig-like domain-containing protein</fullName>
    </recommendedName>
</protein>
<evidence type="ECO:0000313" key="2">
    <source>
        <dbReference type="EMBL" id="KAK3367369.1"/>
    </source>
</evidence>
<feature type="signal peptide" evidence="1">
    <location>
        <begin position="1"/>
        <end position="18"/>
    </location>
</feature>